<feature type="compositionally biased region" description="Basic and acidic residues" evidence="1">
    <location>
        <begin position="336"/>
        <end position="350"/>
    </location>
</feature>
<sequence>MRRRWTSRFGKSEGLYLPSSAGRYLVASCKAQGTQGGLGSPQDTIPTQQIPFERILLMNEELANYKEAKDDKNWKNAMKEELESIERNGTWSLIAPPKGAVPIGLKWIFKIKNDAKGKITRKRSLCTNQKDVKCQGKNIYVYKLNKALYGLKLAPRTWNAKLYATLQQLGFSRCPQEHAVYKQKRKEGIMIIGVYVDDLIIAGSNAGVITQFKENMKGHFDMSDLGLSNYYLGIEVMQDSAGISLKQTGYAIKVLKDAKMWEANPTKFPMDPGLRLTKEEEAEPVSVQETKRVNRRFWMWVRLTPNLQGRLSHMLTEFYANGRWFVANLKEYTDESQKKNGDNETIKTDELQEEAGGLGMITVERRDATRKKKVRKRPVSLSKKKRPRKKERDWCRKKKEKSSSRKKKEWVSIRKKE</sequence>
<dbReference type="Proteomes" id="UP000326396">
    <property type="component" value="Linkage Group LG19"/>
</dbReference>
<evidence type="ECO:0000256" key="1">
    <source>
        <dbReference type="SAM" id="MobiDB-lite"/>
    </source>
</evidence>
<dbReference type="InterPro" id="IPR013103">
    <property type="entry name" value="RVT_2"/>
</dbReference>
<evidence type="ECO:0000313" key="3">
    <source>
        <dbReference type="EMBL" id="KAD4889450.1"/>
    </source>
</evidence>
<comment type="caution">
    <text evidence="3">The sequence shown here is derived from an EMBL/GenBank/DDBJ whole genome shotgun (WGS) entry which is preliminary data.</text>
</comment>
<protein>
    <recommendedName>
        <fullName evidence="2">Reverse transcriptase Ty1/copia-type domain-containing protein</fullName>
    </recommendedName>
</protein>
<name>A0A5N6NLR0_9ASTR</name>
<dbReference type="InterPro" id="IPR043502">
    <property type="entry name" value="DNA/RNA_pol_sf"/>
</dbReference>
<keyword evidence="4" id="KW-1185">Reference proteome</keyword>
<gene>
    <name evidence="3" type="ORF">E3N88_21523</name>
</gene>
<feature type="domain" description="Reverse transcriptase Ty1/copia-type" evidence="2">
    <location>
        <begin position="136"/>
        <end position="270"/>
    </location>
</feature>
<dbReference type="OrthoDB" id="1727072at2759"/>
<dbReference type="Pfam" id="PF07727">
    <property type="entry name" value="RVT_2"/>
    <property type="match status" value="1"/>
</dbReference>
<organism evidence="3 4">
    <name type="scientific">Mikania micrantha</name>
    <name type="common">bitter vine</name>
    <dbReference type="NCBI Taxonomy" id="192012"/>
    <lineage>
        <taxon>Eukaryota</taxon>
        <taxon>Viridiplantae</taxon>
        <taxon>Streptophyta</taxon>
        <taxon>Embryophyta</taxon>
        <taxon>Tracheophyta</taxon>
        <taxon>Spermatophyta</taxon>
        <taxon>Magnoliopsida</taxon>
        <taxon>eudicotyledons</taxon>
        <taxon>Gunneridae</taxon>
        <taxon>Pentapetalae</taxon>
        <taxon>asterids</taxon>
        <taxon>campanulids</taxon>
        <taxon>Asterales</taxon>
        <taxon>Asteraceae</taxon>
        <taxon>Asteroideae</taxon>
        <taxon>Heliantheae alliance</taxon>
        <taxon>Eupatorieae</taxon>
        <taxon>Mikania</taxon>
    </lineage>
</organism>
<reference evidence="3 4" key="1">
    <citation type="submission" date="2019-05" db="EMBL/GenBank/DDBJ databases">
        <title>Mikania micrantha, genome provides insights into the molecular mechanism of rapid growth.</title>
        <authorList>
            <person name="Liu B."/>
        </authorList>
    </citation>
    <scope>NUCLEOTIDE SEQUENCE [LARGE SCALE GENOMIC DNA]</scope>
    <source>
        <strain evidence="3">NLD-2019</strain>
        <tissue evidence="3">Leaf</tissue>
    </source>
</reference>
<accession>A0A5N6NLR0</accession>
<dbReference type="SUPFAM" id="SSF56672">
    <property type="entry name" value="DNA/RNA polymerases"/>
    <property type="match status" value="1"/>
</dbReference>
<feature type="compositionally biased region" description="Basic residues" evidence="1">
    <location>
        <begin position="368"/>
        <end position="408"/>
    </location>
</feature>
<dbReference type="AlphaFoldDB" id="A0A5N6NLR0"/>
<evidence type="ECO:0000313" key="4">
    <source>
        <dbReference type="Proteomes" id="UP000326396"/>
    </source>
</evidence>
<evidence type="ECO:0000259" key="2">
    <source>
        <dbReference type="Pfam" id="PF07727"/>
    </source>
</evidence>
<feature type="region of interest" description="Disordered" evidence="1">
    <location>
        <begin position="336"/>
        <end position="417"/>
    </location>
</feature>
<dbReference type="EMBL" id="SZYD01000011">
    <property type="protein sequence ID" value="KAD4889450.1"/>
    <property type="molecule type" value="Genomic_DNA"/>
</dbReference>
<proteinExistence type="predicted"/>